<protein>
    <submittedName>
        <fullName evidence="1">Uncharacterized protein</fullName>
    </submittedName>
</protein>
<gene>
    <name evidence="1" type="ORF">A7U60_g5889</name>
</gene>
<dbReference type="EMBL" id="LNZH02000196">
    <property type="protein sequence ID" value="OCB86999.1"/>
    <property type="molecule type" value="Genomic_DNA"/>
</dbReference>
<keyword evidence="2" id="KW-1185">Reference proteome</keyword>
<organism evidence="1 2">
    <name type="scientific">Sanghuangporus baumii</name>
    <name type="common">Phellinus baumii</name>
    <dbReference type="NCBI Taxonomy" id="108892"/>
    <lineage>
        <taxon>Eukaryota</taxon>
        <taxon>Fungi</taxon>
        <taxon>Dikarya</taxon>
        <taxon>Basidiomycota</taxon>
        <taxon>Agaricomycotina</taxon>
        <taxon>Agaricomycetes</taxon>
        <taxon>Hymenochaetales</taxon>
        <taxon>Hymenochaetaceae</taxon>
        <taxon>Sanghuangporus</taxon>
    </lineage>
</organism>
<sequence>MNASEAIARMSTAANLLPTKTTTNDCESWRKVPELGSPEVSSQLSEQRLTKHSICIASAIRLFITAIDKIKKVAPASESASSNQAWAFIPLHRVECRVEPPRRAVGGGTSRS</sequence>
<dbReference type="Proteomes" id="UP000757232">
    <property type="component" value="Unassembled WGS sequence"/>
</dbReference>
<reference evidence="1" key="1">
    <citation type="submission" date="2016-06" db="EMBL/GenBank/DDBJ databases">
        <title>Draft Genome sequence of the fungus Inonotus baumii.</title>
        <authorList>
            <person name="Zhu H."/>
            <person name="Lin W."/>
        </authorList>
    </citation>
    <scope>NUCLEOTIDE SEQUENCE</scope>
    <source>
        <strain evidence="1">821</strain>
    </source>
</reference>
<evidence type="ECO:0000313" key="2">
    <source>
        <dbReference type="Proteomes" id="UP000757232"/>
    </source>
</evidence>
<accession>A0A9Q5HW71</accession>
<comment type="caution">
    <text evidence="1">The sequence shown here is derived from an EMBL/GenBank/DDBJ whole genome shotgun (WGS) entry which is preliminary data.</text>
</comment>
<name>A0A9Q5HW71_SANBA</name>
<dbReference type="AlphaFoldDB" id="A0A9Q5HW71"/>
<evidence type="ECO:0000313" key="1">
    <source>
        <dbReference type="EMBL" id="OCB86999.1"/>
    </source>
</evidence>
<proteinExistence type="predicted"/>